<dbReference type="Gene3D" id="2.60.40.10">
    <property type="entry name" value="Immunoglobulins"/>
    <property type="match status" value="3"/>
</dbReference>
<dbReference type="InterPro" id="IPR013783">
    <property type="entry name" value="Ig-like_fold"/>
</dbReference>
<proteinExistence type="predicted"/>
<dbReference type="InterPro" id="IPR036514">
    <property type="entry name" value="SGNH_hydro_sf"/>
</dbReference>
<organism evidence="3 4">
    <name type="scientific">Colletotrichum fioriniae PJ7</name>
    <dbReference type="NCBI Taxonomy" id="1445577"/>
    <lineage>
        <taxon>Eukaryota</taxon>
        <taxon>Fungi</taxon>
        <taxon>Dikarya</taxon>
        <taxon>Ascomycota</taxon>
        <taxon>Pezizomycotina</taxon>
        <taxon>Sordariomycetes</taxon>
        <taxon>Hypocreomycetidae</taxon>
        <taxon>Glomerellales</taxon>
        <taxon>Glomerellaceae</taxon>
        <taxon>Colletotrichum</taxon>
        <taxon>Colletotrichum acutatum species complex</taxon>
    </lineage>
</organism>
<comment type="caution">
    <text evidence="3">The sequence shown here is derived from an EMBL/GenBank/DDBJ whole genome shotgun (WGS) entry which is preliminary data.</text>
</comment>
<gene>
    <name evidence="3" type="ORF">CFIO01_10192</name>
</gene>
<dbReference type="SUPFAM" id="SSF49265">
    <property type="entry name" value="Fibronectin type III"/>
    <property type="match status" value="2"/>
</dbReference>
<evidence type="ECO:0000313" key="4">
    <source>
        <dbReference type="Proteomes" id="UP000020467"/>
    </source>
</evidence>
<dbReference type="GO" id="GO:0004622">
    <property type="term" value="F:phosphatidylcholine lysophospholipase activity"/>
    <property type="evidence" value="ECO:0007669"/>
    <property type="project" value="TreeGrafter"/>
</dbReference>
<evidence type="ECO:0000259" key="2">
    <source>
        <dbReference type="PROSITE" id="PS50853"/>
    </source>
</evidence>
<dbReference type="HOGENOM" id="CLU_014183_2_1_1"/>
<evidence type="ECO:0000256" key="1">
    <source>
        <dbReference type="SAM" id="MobiDB-lite"/>
    </source>
</evidence>
<dbReference type="SUPFAM" id="SSF52266">
    <property type="entry name" value="SGNH hydrolase"/>
    <property type="match status" value="1"/>
</dbReference>
<dbReference type="CDD" id="cd01833">
    <property type="entry name" value="XynB_like"/>
    <property type="match status" value="1"/>
</dbReference>
<dbReference type="InterPro" id="IPR051532">
    <property type="entry name" value="Ester_Hydrolysis_Enzymes"/>
</dbReference>
<dbReference type="InterPro" id="IPR036116">
    <property type="entry name" value="FN3_sf"/>
</dbReference>
<dbReference type="EMBL" id="JARH01000989">
    <property type="protein sequence ID" value="EXF74406.1"/>
    <property type="molecule type" value="Genomic_DNA"/>
</dbReference>
<dbReference type="PANTHER" id="PTHR30383:SF19">
    <property type="entry name" value="FIBRONECTIN TYPE-III DOMAIN-CONTAINING PROTEIN"/>
    <property type="match status" value="1"/>
</dbReference>
<dbReference type="InterPro" id="IPR003961">
    <property type="entry name" value="FN3_dom"/>
</dbReference>
<feature type="domain" description="Fibronectin type-III" evidence="2">
    <location>
        <begin position="282"/>
        <end position="372"/>
    </location>
</feature>
<feature type="region of interest" description="Disordered" evidence="1">
    <location>
        <begin position="1"/>
        <end position="22"/>
    </location>
</feature>
<dbReference type="eggNOG" id="ENOG502SMB5">
    <property type="taxonomic scope" value="Eukaryota"/>
</dbReference>
<protein>
    <submittedName>
        <fullName evidence="3">Fibronectin type III domain-containing protein</fullName>
    </submittedName>
</protein>
<accession>A0A010R2D1</accession>
<keyword evidence="4" id="KW-1185">Reference proteome</keyword>
<evidence type="ECO:0000313" key="3">
    <source>
        <dbReference type="EMBL" id="EXF74406.1"/>
    </source>
</evidence>
<dbReference type="SMART" id="SM00060">
    <property type="entry name" value="FN3"/>
    <property type="match status" value="3"/>
</dbReference>
<dbReference type="Gene3D" id="3.40.50.1110">
    <property type="entry name" value="SGNH hydrolase"/>
    <property type="match status" value="1"/>
</dbReference>
<dbReference type="PROSITE" id="PS50853">
    <property type="entry name" value="FN3"/>
    <property type="match status" value="1"/>
</dbReference>
<dbReference type="Pfam" id="PF00041">
    <property type="entry name" value="fn3"/>
    <property type="match status" value="1"/>
</dbReference>
<name>A0A010R2D1_9PEZI</name>
<dbReference type="KEGG" id="cfj:CFIO01_10192"/>
<dbReference type="CDD" id="cd00063">
    <property type="entry name" value="FN3"/>
    <property type="match status" value="3"/>
</dbReference>
<dbReference type="Pfam" id="PF13472">
    <property type="entry name" value="Lipase_GDSL_2"/>
    <property type="match status" value="1"/>
</dbReference>
<dbReference type="PANTHER" id="PTHR30383">
    <property type="entry name" value="THIOESTERASE 1/PROTEASE 1/LYSOPHOSPHOLIPASE L1"/>
    <property type="match status" value="1"/>
</dbReference>
<dbReference type="Proteomes" id="UP000020467">
    <property type="component" value="Unassembled WGS sequence"/>
</dbReference>
<reference evidence="3 4" key="1">
    <citation type="submission" date="2014-02" db="EMBL/GenBank/DDBJ databases">
        <title>The genome sequence of Colletotrichum fioriniae PJ7.</title>
        <authorList>
            <person name="Baroncelli R."/>
            <person name="Thon M.R."/>
        </authorList>
    </citation>
    <scope>NUCLEOTIDE SEQUENCE [LARGE SCALE GENOMIC DNA]</scope>
    <source>
        <strain evidence="3 4">PJ7</strain>
    </source>
</reference>
<sequence>MVSTSHQPTESPNLSLQMGDITQESDRPVRIMVVGDSMSHGREGDFTWRYRLWQWLIEENVNFEFVGPYEGTKTPDQPRPPQPPALKDDPPPVPDVPIDHGGYAAGVQFKSHHFSSWGRQATQCKDLIEEQVARFRPDYLLVMLGFNDMGWGVADAGNTLGAMKKLVDNARTAKSNVRFALADVPMRTPIDGAERLPPMVEEYNQLLRLSISRWTALESPIELVEVRRGYHCFRGSYDGLHPNVLGEFQIAKAFSQTLSQKFLIGTKDLTIPHEIPQRPTPVPTNVVAAAVPYGVSVRWDRVYGAIGYDVRIRNNDNRPWNESRADVAQYNSTWTQEGQEYQYQVRTFNGESLRSAWSSTVSTIAHPKTAPGPRNIITKPSLYRVLVKWEKPQGQVEVDRYEIILVDLSLPGSFPNTVAVRATDTTFTDLSAGHRYRLAISTWTDCGGGIPAGGRNFIAGNGKPPIPTQLQVEVQDITTVHLKWKESKGAAGYRVWVRNLVKKSDFVEDGETDSAEYGIAFLIPDASNFEFCVSAYNGSLESEKSGSIVPIRGDIESR</sequence>
<dbReference type="InterPro" id="IPR013830">
    <property type="entry name" value="SGNH_hydro"/>
</dbReference>
<dbReference type="AlphaFoldDB" id="A0A010R2D1"/>
<dbReference type="OrthoDB" id="2119228at2759"/>
<feature type="region of interest" description="Disordered" evidence="1">
    <location>
        <begin position="68"/>
        <end position="95"/>
    </location>
</feature>
<dbReference type="STRING" id="1445577.A0A010R2D1"/>